<reference evidence="1 2" key="1">
    <citation type="submission" date="2019-08" db="EMBL/GenBank/DDBJ databases">
        <authorList>
            <person name="Alioto T."/>
            <person name="Alioto T."/>
            <person name="Gomez Garrido J."/>
        </authorList>
    </citation>
    <scope>NUCLEOTIDE SEQUENCE [LARGE SCALE GENOMIC DNA]</scope>
</reference>
<dbReference type="InterPro" id="IPR017384">
    <property type="entry name" value="NADH_Ub_cplx-1_asu_su-1"/>
</dbReference>
<name>A0A5E4N5I5_9HEMI</name>
<dbReference type="OrthoDB" id="1920692at2759"/>
<sequence>MWYEAMPPAIIVYILLNIPDKICSLSNKVFFGNVYKRDIGKPWIQQLYARDWELTGDPYKAQGLESLPDKPTITGIDWKMYGKGSPHGFYGTKL</sequence>
<keyword evidence="1" id="KW-0830">Ubiquinone</keyword>
<gene>
    <name evidence="1" type="ORF">CINCED_3A014922</name>
</gene>
<proteinExistence type="predicted"/>
<accession>A0A5E4N5I5</accession>
<evidence type="ECO:0000313" key="1">
    <source>
        <dbReference type="EMBL" id="VVC39949.1"/>
    </source>
</evidence>
<dbReference type="AlphaFoldDB" id="A0A5E4N5I5"/>
<dbReference type="Pfam" id="PF15879">
    <property type="entry name" value="MWFE"/>
    <property type="match status" value="1"/>
</dbReference>
<organism evidence="1 2">
    <name type="scientific">Cinara cedri</name>
    <dbReference type="NCBI Taxonomy" id="506608"/>
    <lineage>
        <taxon>Eukaryota</taxon>
        <taxon>Metazoa</taxon>
        <taxon>Ecdysozoa</taxon>
        <taxon>Arthropoda</taxon>
        <taxon>Hexapoda</taxon>
        <taxon>Insecta</taxon>
        <taxon>Pterygota</taxon>
        <taxon>Neoptera</taxon>
        <taxon>Paraneoptera</taxon>
        <taxon>Hemiptera</taxon>
        <taxon>Sternorrhyncha</taxon>
        <taxon>Aphidomorpha</taxon>
        <taxon>Aphidoidea</taxon>
        <taxon>Aphididae</taxon>
        <taxon>Lachninae</taxon>
        <taxon>Cinara</taxon>
    </lineage>
</organism>
<keyword evidence="2" id="KW-1185">Reference proteome</keyword>
<dbReference type="EMBL" id="CABPRJ010001899">
    <property type="protein sequence ID" value="VVC39949.1"/>
    <property type="molecule type" value="Genomic_DNA"/>
</dbReference>
<protein>
    <submittedName>
        <fullName evidence="1">NADH dehydrogenase [ubiquinone] (Complex I), alpha subcomplex subunit 1</fullName>
    </submittedName>
</protein>
<dbReference type="Proteomes" id="UP000325440">
    <property type="component" value="Unassembled WGS sequence"/>
</dbReference>
<evidence type="ECO:0000313" key="2">
    <source>
        <dbReference type="Proteomes" id="UP000325440"/>
    </source>
</evidence>